<proteinExistence type="predicted"/>
<dbReference type="RefSeq" id="YP_009815256.1">
    <property type="nucleotide sequence ID" value="NC_048091.1"/>
</dbReference>
<dbReference type="KEGG" id="vg:55006477"/>
<dbReference type="EMBL" id="MH834603">
    <property type="protein sequence ID" value="AYN57320.1"/>
    <property type="molecule type" value="Genomic_DNA"/>
</dbReference>
<evidence type="ECO:0000313" key="1">
    <source>
        <dbReference type="EMBL" id="AYN57320.1"/>
    </source>
</evidence>
<protein>
    <submittedName>
        <fullName evidence="1">Uncharacterized protein</fullName>
    </submittedName>
</protein>
<sequence>MATETPTPILGSTCTVGSGKTRWEIVKVEEGGTFHLSKVGGDGYTNRWAKPDEVRNVQDRTLKHSLGEVLDARREASDAAKLLSDQITRHAKPALLAKMLDEVIVKARRYTRIYAGHLSEAQFQEAGE</sequence>
<dbReference type="Proteomes" id="UP000277028">
    <property type="component" value="Segment"/>
</dbReference>
<gene>
    <name evidence="1" type="primary">54</name>
    <name evidence="1" type="ORF">PBI_BRIDGETTE_54</name>
</gene>
<accession>A0A3G2KEG5</accession>
<keyword evidence="2" id="KW-1185">Reference proteome</keyword>
<organism evidence="1 2">
    <name type="scientific">Arthrobacter phage Bridgette</name>
    <dbReference type="NCBI Taxonomy" id="2419949"/>
    <lineage>
        <taxon>Viruses</taxon>
        <taxon>Duplodnaviria</taxon>
        <taxon>Heunggongvirae</taxon>
        <taxon>Uroviricota</taxon>
        <taxon>Caudoviricetes</taxon>
        <taxon>Bridgettevirus</taxon>
        <taxon>Bridgettevirus bridgette</taxon>
    </lineage>
</organism>
<reference evidence="1 2" key="1">
    <citation type="submission" date="2018-09" db="EMBL/GenBank/DDBJ databases">
        <authorList>
            <person name="Rimple P.A."/>
            <person name="Stoner T.H."/>
            <person name="Garlena R.A."/>
            <person name="Russell D.A."/>
            <person name="Pope W.H."/>
            <person name="Jacobs-Sera D."/>
            <person name="Hatfull G.F."/>
        </authorList>
    </citation>
    <scope>NUCLEOTIDE SEQUENCE [LARGE SCALE GENOMIC DNA]</scope>
</reference>
<dbReference type="GeneID" id="55006477"/>
<evidence type="ECO:0000313" key="2">
    <source>
        <dbReference type="Proteomes" id="UP000277028"/>
    </source>
</evidence>
<name>A0A3G2KEG5_9CAUD</name>